<dbReference type="Proteomes" id="UP000615446">
    <property type="component" value="Unassembled WGS sequence"/>
</dbReference>
<evidence type="ECO:0000256" key="2">
    <source>
        <dbReference type="SAM" id="SignalP"/>
    </source>
</evidence>
<dbReference type="SUPFAM" id="SSF52833">
    <property type="entry name" value="Thioredoxin-like"/>
    <property type="match status" value="1"/>
</dbReference>
<dbReference type="AlphaFoldDB" id="A0A8H3KQZ1"/>
<dbReference type="InterPro" id="IPR052565">
    <property type="entry name" value="Glutaredoxin-like_YDR286C"/>
</dbReference>
<dbReference type="EMBL" id="BLAL01000011">
    <property type="protein sequence ID" value="GES74258.1"/>
    <property type="molecule type" value="Genomic_DNA"/>
</dbReference>
<proteinExistence type="inferred from homology"/>
<feature type="chain" id="PRO_5034005294" description="Glutaredoxin-like protein" evidence="2">
    <location>
        <begin position="26"/>
        <end position="98"/>
    </location>
</feature>
<comment type="similarity">
    <text evidence="1">Belongs to the glutaredoxin family.</text>
</comment>
<gene>
    <name evidence="3" type="ORF">RCL2_000175000</name>
</gene>
<name>A0A8H3KQZ1_9GLOM</name>
<dbReference type="Pfam" id="PF05768">
    <property type="entry name" value="Glrx-like"/>
    <property type="match status" value="1"/>
</dbReference>
<accession>A0A8H3KQZ1</accession>
<dbReference type="PANTHER" id="PTHR33558">
    <property type="entry name" value="GLUTAREDOXIN-LIKE PROTEIN C5ORF63 HOMOLOG"/>
    <property type="match status" value="1"/>
</dbReference>
<keyword evidence="2" id="KW-0732">Signal</keyword>
<evidence type="ECO:0000313" key="3">
    <source>
        <dbReference type="EMBL" id="GES74258.1"/>
    </source>
</evidence>
<keyword evidence="1" id="KW-0249">Electron transport</keyword>
<evidence type="ECO:0000256" key="1">
    <source>
        <dbReference type="RuleBase" id="RU363082"/>
    </source>
</evidence>
<feature type="signal peptide" evidence="2">
    <location>
        <begin position="1"/>
        <end position="25"/>
    </location>
</feature>
<sequence>MSTPSMRRILLTLFTSKSCSLCVDAKNVIGHVQKRIPFDFEQKDVKAPENLNWFEMYKYDIPVLHLNDQFILKHRIEQDELEKILRKFKETGIVDQKK</sequence>
<dbReference type="InterPro" id="IPR008554">
    <property type="entry name" value="Glutaredoxin-like"/>
</dbReference>
<dbReference type="InterPro" id="IPR036249">
    <property type="entry name" value="Thioredoxin-like_sf"/>
</dbReference>
<dbReference type="PANTHER" id="PTHR33558:SF1">
    <property type="entry name" value="GLUTAREDOXIN-LIKE PROTEIN C5ORF63 HOMOLOG"/>
    <property type="match status" value="1"/>
</dbReference>
<organism evidence="3 4">
    <name type="scientific">Rhizophagus clarus</name>
    <dbReference type="NCBI Taxonomy" id="94130"/>
    <lineage>
        <taxon>Eukaryota</taxon>
        <taxon>Fungi</taxon>
        <taxon>Fungi incertae sedis</taxon>
        <taxon>Mucoromycota</taxon>
        <taxon>Glomeromycotina</taxon>
        <taxon>Glomeromycetes</taxon>
        <taxon>Glomerales</taxon>
        <taxon>Glomeraceae</taxon>
        <taxon>Rhizophagus</taxon>
    </lineage>
</organism>
<evidence type="ECO:0000313" key="4">
    <source>
        <dbReference type="Proteomes" id="UP000615446"/>
    </source>
</evidence>
<reference evidence="3" key="1">
    <citation type="submission" date="2019-10" db="EMBL/GenBank/DDBJ databases">
        <title>Conservation and host-specific expression of non-tandemly repeated heterogenous ribosome RNA gene in arbuscular mycorrhizal fungi.</title>
        <authorList>
            <person name="Maeda T."/>
            <person name="Kobayashi Y."/>
            <person name="Nakagawa T."/>
            <person name="Ezawa T."/>
            <person name="Yamaguchi K."/>
            <person name="Bino T."/>
            <person name="Nishimoto Y."/>
            <person name="Shigenobu S."/>
            <person name="Kawaguchi M."/>
        </authorList>
    </citation>
    <scope>NUCLEOTIDE SEQUENCE</scope>
    <source>
        <strain evidence="3">HR1</strain>
    </source>
</reference>
<comment type="caution">
    <text evidence="3">The sequence shown here is derived from an EMBL/GenBank/DDBJ whole genome shotgun (WGS) entry which is preliminary data.</text>
</comment>
<dbReference type="Gene3D" id="3.40.30.10">
    <property type="entry name" value="Glutaredoxin"/>
    <property type="match status" value="1"/>
</dbReference>
<dbReference type="OrthoDB" id="429967at2759"/>
<protein>
    <recommendedName>
        <fullName evidence="1">Glutaredoxin-like protein</fullName>
    </recommendedName>
</protein>
<keyword evidence="1" id="KW-0813">Transport</keyword>